<dbReference type="RefSeq" id="WP_168004493.1">
    <property type="nucleotide sequence ID" value="NZ_JAATHJ010000001.1"/>
</dbReference>
<accession>A0A969PNU9</accession>
<comment type="caution">
    <text evidence="3">The sequence shown here is derived from an EMBL/GenBank/DDBJ whole genome shotgun (WGS) entry which is preliminary data.</text>
</comment>
<protein>
    <submittedName>
        <fullName evidence="3">GNAT family N-acetyltransferase</fullName>
    </submittedName>
</protein>
<reference evidence="3 4" key="1">
    <citation type="submission" date="2020-03" db="EMBL/GenBank/DDBJ databases">
        <title>Assessment of the enzymatic potential of alkaline-tolerant lipase obtained from Bacillus luteus H11 (technogenic soil) for the bioremediation of saline soils contaminated with petroleum substances.</title>
        <authorList>
            <person name="Kalwasinska A."/>
        </authorList>
    </citation>
    <scope>NUCLEOTIDE SEQUENCE [LARGE SCALE GENOMIC DNA]</scope>
    <source>
        <strain evidence="3 4">H11</strain>
    </source>
</reference>
<dbReference type="EMBL" id="JAATHJ010000001">
    <property type="protein sequence ID" value="NJP36224.1"/>
    <property type="molecule type" value="Genomic_DNA"/>
</dbReference>
<dbReference type="AlphaFoldDB" id="A0A969PNU9"/>
<proteinExistence type="predicted"/>
<dbReference type="PROSITE" id="PS51186">
    <property type="entry name" value="GNAT"/>
    <property type="match status" value="2"/>
</dbReference>
<evidence type="ECO:0000313" key="4">
    <source>
        <dbReference type="Proteomes" id="UP000752012"/>
    </source>
</evidence>
<dbReference type="SUPFAM" id="SSF55729">
    <property type="entry name" value="Acyl-CoA N-acyltransferases (Nat)"/>
    <property type="match status" value="2"/>
</dbReference>
<dbReference type="Pfam" id="PF00583">
    <property type="entry name" value="Acetyltransf_1"/>
    <property type="match status" value="2"/>
</dbReference>
<dbReference type="InterPro" id="IPR050769">
    <property type="entry name" value="NAT_camello-type"/>
</dbReference>
<gene>
    <name evidence="3" type="ORF">HCN83_01335</name>
</gene>
<keyword evidence="4" id="KW-1185">Reference proteome</keyword>
<feature type="domain" description="N-acetyltransferase" evidence="2">
    <location>
        <begin position="172"/>
        <end position="326"/>
    </location>
</feature>
<dbReference type="Proteomes" id="UP000752012">
    <property type="component" value="Unassembled WGS sequence"/>
</dbReference>
<organism evidence="3 4">
    <name type="scientific">Alkalicoccus luteus</name>
    <dbReference type="NCBI Taxonomy" id="1237094"/>
    <lineage>
        <taxon>Bacteria</taxon>
        <taxon>Bacillati</taxon>
        <taxon>Bacillota</taxon>
        <taxon>Bacilli</taxon>
        <taxon>Bacillales</taxon>
        <taxon>Bacillaceae</taxon>
        <taxon>Alkalicoccus</taxon>
    </lineage>
</organism>
<sequence>MNDRRKSVRKETMQMLSLKQVNQDRVQDFLRERWGGEEMVLSAGTFRYDELDGFVYEENDQLTGIVTYARVDHELMIVSLNSEVPGKGIGERLLKRVEQEAIQDGFAAITVLTTNDNVRSLAFYQKNGFRLTEVIIGAADEARKQKPSIPFTGESGIAVRDEWKLVKRAAGVQLQPFDETFRDALSRFELSDEQHVFTSLPLRKIAMAPDAHHVVVVKGGEAAGYFCLEQGEKKDRYTANSSAVLLTSFSVTTAFQGKGVAANAITKLKDYIRLHFPQVNEVVLGVNERNRAAQSLYLRYGFTDQGERYEGPKGKQLVLSMAIEREETYV</sequence>
<dbReference type="PANTHER" id="PTHR13947">
    <property type="entry name" value="GNAT FAMILY N-ACETYLTRANSFERASE"/>
    <property type="match status" value="1"/>
</dbReference>
<dbReference type="CDD" id="cd04301">
    <property type="entry name" value="NAT_SF"/>
    <property type="match status" value="1"/>
</dbReference>
<dbReference type="Gene3D" id="3.40.630.30">
    <property type="match status" value="2"/>
</dbReference>
<dbReference type="GO" id="GO:0008080">
    <property type="term" value="F:N-acetyltransferase activity"/>
    <property type="evidence" value="ECO:0007669"/>
    <property type="project" value="InterPro"/>
</dbReference>
<feature type="domain" description="N-acetyltransferase" evidence="2">
    <location>
        <begin position="13"/>
        <end position="147"/>
    </location>
</feature>
<keyword evidence="1" id="KW-0808">Transferase</keyword>
<evidence type="ECO:0000256" key="1">
    <source>
        <dbReference type="ARBA" id="ARBA00022679"/>
    </source>
</evidence>
<dbReference type="InterPro" id="IPR000182">
    <property type="entry name" value="GNAT_dom"/>
</dbReference>
<dbReference type="InterPro" id="IPR016181">
    <property type="entry name" value="Acyl_CoA_acyltransferase"/>
</dbReference>
<dbReference type="PANTHER" id="PTHR13947:SF37">
    <property type="entry name" value="LD18367P"/>
    <property type="match status" value="1"/>
</dbReference>
<evidence type="ECO:0000259" key="2">
    <source>
        <dbReference type="PROSITE" id="PS51186"/>
    </source>
</evidence>
<evidence type="ECO:0000313" key="3">
    <source>
        <dbReference type="EMBL" id="NJP36224.1"/>
    </source>
</evidence>
<name>A0A969PNU9_9BACI</name>